<dbReference type="GO" id="GO:0046872">
    <property type="term" value="F:metal ion binding"/>
    <property type="evidence" value="ECO:0007669"/>
    <property type="project" value="UniProtKB-UniRule"/>
</dbReference>
<evidence type="ECO:0000313" key="24">
    <source>
        <dbReference type="Proteomes" id="UP001642360"/>
    </source>
</evidence>
<evidence type="ECO:0000256" key="14">
    <source>
        <dbReference type="ARBA" id="ARBA00023180"/>
    </source>
</evidence>
<evidence type="ECO:0000256" key="11">
    <source>
        <dbReference type="ARBA" id="ARBA00023002"/>
    </source>
</evidence>
<evidence type="ECO:0000256" key="20">
    <source>
        <dbReference type="PIRSR" id="PIRSR600823-5"/>
    </source>
</evidence>
<comment type="catalytic activity">
    <reaction evidence="1 21">
        <text>2 a phenolic donor + H2O2 = 2 a phenolic radical donor + 2 H2O</text>
        <dbReference type="Rhea" id="RHEA:56136"/>
        <dbReference type="ChEBI" id="CHEBI:15377"/>
        <dbReference type="ChEBI" id="CHEBI:16240"/>
        <dbReference type="ChEBI" id="CHEBI:139520"/>
        <dbReference type="ChEBI" id="CHEBI:139521"/>
        <dbReference type="EC" id="1.11.1.7"/>
    </reaction>
</comment>
<dbReference type="Proteomes" id="UP001642360">
    <property type="component" value="Unassembled WGS sequence"/>
</dbReference>
<dbReference type="CDD" id="cd00693">
    <property type="entry name" value="secretory_peroxidase"/>
    <property type="match status" value="1"/>
</dbReference>
<organism evidence="23 24">
    <name type="scientific">Ilex paraguariensis</name>
    <name type="common">yerba mate</name>
    <dbReference type="NCBI Taxonomy" id="185542"/>
    <lineage>
        <taxon>Eukaryota</taxon>
        <taxon>Viridiplantae</taxon>
        <taxon>Streptophyta</taxon>
        <taxon>Embryophyta</taxon>
        <taxon>Tracheophyta</taxon>
        <taxon>Spermatophyta</taxon>
        <taxon>Magnoliopsida</taxon>
        <taxon>eudicotyledons</taxon>
        <taxon>Gunneridae</taxon>
        <taxon>Pentapetalae</taxon>
        <taxon>asterids</taxon>
        <taxon>campanulids</taxon>
        <taxon>Aquifoliales</taxon>
        <taxon>Aquifoliaceae</taxon>
        <taxon>Ilex</taxon>
    </lineage>
</organism>
<dbReference type="GO" id="GO:0140825">
    <property type="term" value="F:lactoperoxidase activity"/>
    <property type="evidence" value="ECO:0007669"/>
    <property type="project" value="UniProtKB-EC"/>
</dbReference>
<keyword evidence="13 20" id="KW-1015">Disulfide bond</keyword>
<dbReference type="EC" id="1.11.1.7" evidence="4 21"/>
<dbReference type="InterPro" id="IPR002016">
    <property type="entry name" value="Haem_peroxidase"/>
</dbReference>
<dbReference type="FunFam" id="1.10.520.10:FF:000006">
    <property type="entry name" value="Peroxidase"/>
    <property type="match status" value="1"/>
</dbReference>
<dbReference type="AlphaFoldDB" id="A0ABC8U4W9"/>
<feature type="binding site" evidence="18">
    <location>
        <position position="113"/>
    </location>
    <ligand>
        <name>Ca(2+)</name>
        <dbReference type="ChEBI" id="CHEBI:29108"/>
        <label>1</label>
    </ligand>
</feature>
<dbReference type="InterPro" id="IPR033905">
    <property type="entry name" value="Secretory_peroxidase"/>
</dbReference>
<dbReference type="InterPro" id="IPR019794">
    <property type="entry name" value="Peroxidases_AS"/>
</dbReference>
<dbReference type="SUPFAM" id="SSF48113">
    <property type="entry name" value="Heme-dependent peroxidases"/>
    <property type="match status" value="1"/>
</dbReference>
<keyword evidence="10 18" id="KW-0106">Calcium</keyword>
<evidence type="ECO:0000256" key="4">
    <source>
        <dbReference type="ARBA" id="ARBA00012313"/>
    </source>
</evidence>
<sequence length="375" mass="41056">MLRSWVFVAALSLSVIVSFTSRRGDSETENASGGSIFSSSSITLDSSGSQGVLLNQTHTNAFLQYDFYRDKCPEAQNVVWSAMKEILSQQKNATAQLLRLLFHDCFIEGCDASVLLDDSNGNKNHSIERQAIPNRTLKGYNFIDTIKEELENLCPGVVSCADIIALATRDGIVLSGGPFYPVLTGRRDSNQSFYEMAMAGIPRPDGNITETLRAHNIGKIGCEFIQPRLGNFLGTGQPDPSIPVDFLEEMRIHCHDMGNSSAQNGGSSSMRTRGMREFTMSMTYFQGLSSSISSGVGFDTHYYLSLLRGRGLLFADQQLMANEMTAQVVMDYASDDGTIFRKDFARVMVKMSGLGVLTGSNGQVRLNCSMPVSSK</sequence>
<dbReference type="PROSITE" id="PS00436">
    <property type="entry name" value="PEROXIDASE_2"/>
    <property type="match status" value="1"/>
</dbReference>
<evidence type="ECO:0000256" key="21">
    <source>
        <dbReference type="RuleBase" id="RU362060"/>
    </source>
</evidence>
<feature type="site" description="Transition state stabilizer" evidence="19">
    <location>
        <position position="99"/>
    </location>
</feature>
<evidence type="ECO:0000256" key="15">
    <source>
        <dbReference type="ARBA" id="ARBA00023324"/>
    </source>
</evidence>
<comment type="similarity">
    <text evidence="21">Belongs to the peroxidase family. Classical plant (class III) peroxidase subfamily.</text>
</comment>
<protein>
    <recommendedName>
        <fullName evidence="4 21">Peroxidase</fullName>
        <ecNumber evidence="4 21">1.11.1.7</ecNumber>
    </recommendedName>
</protein>
<dbReference type="Pfam" id="PF00141">
    <property type="entry name" value="peroxidase"/>
    <property type="match status" value="2"/>
</dbReference>
<keyword evidence="15 21" id="KW-0376">Hydrogen peroxide</keyword>
<feature type="binding site" evidence="18">
    <location>
        <position position="104"/>
    </location>
    <ligand>
        <name>Ca(2+)</name>
        <dbReference type="ChEBI" id="CHEBI:29108"/>
        <label>1</label>
    </ligand>
</feature>
<evidence type="ECO:0000256" key="8">
    <source>
        <dbReference type="ARBA" id="ARBA00022723"/>
    </source>
</evidence>
<comment type="cofactor">
    <cofactor evidence="18 21">
        <name>Ca(2+)</name>
        <dbReference type="ChEBI" id="CHEBI:29108"/>
    </cofactor>
    <text evidence="18 21">Binds 2 calcium ions per subunit.</text>
</comment>
<keyword evidence="6 21" id="KW-0575">Peroxidase</keyword>
<dbReference type="GO" id="GO:0042744">
    <property type="term" value="P:hydrogen peroxide catabolic process"/>
    <property type="evidence" value="ECO:0007669"/>
    <property type="project" value="UniProtKB-KW"/>
</dbReference>
<feature type="domain" description="Plant heme peroxidase family profile" evidence="22">
    <location>
        <begin position="62"/>
        <end position="372"/>
    </location>
</feature>
<dbReference type="Gene3D" id="1.10.420.10">
    <property type="entry name" value="Peroxidase, domain 2"/>
    <property type="match status" value="2"/>
</dbReference>
<feature type="chain" id="PRO_5044534310" description="Peroxidase" evidence="21">
    <location>
        <begin position="27"/>
        <end position="375"/>
    </location>
</feature>
<feature type="binding site" evidence="18">
    <location>
        <position position="111"/>
    </location>
    <ligand>
        <name>Ca(2+)</name>
        <dbReference type="ChEBI" id="CHEBI:29108"/>
        <label>1</label>
    </ligand>
</feature>
<comment type="caution">
    <text evidence="23">The sequence shown here is derived from an EMBL/GenBank/DDBJ whole genome shotgun (WGS) entry which is preliminary data.</text>
</comment>
<comment type="cofactor">
    <cofactor evidence="18 21">
        <name>heme b</name>
        <dbReference type="ChEBI" id="CHEBI:60344"/>
    </cofactor>
    <text evidence="18 21">Binds 1 heme b (iron(II)-protoporphyrin IX) group per subunit.</text>
</comment>
<feature type="binding site" evidence="18">
    <location>
        <position position="109"/>
    </location>
    <ligand>
        <name>Ca(2+)</name>
        <dbReference type="ChEBI" id="CHEBI:29108"/>
        <label>1</label>
    </ligand>
</feature>
<evidence type="ECO:0000256" key="19">
    <source>
        <dbReference type="PIRSR" id="PIRSR600823-4"/>
    </source>
</evidence>
<feature type="disulfide bond" evidence="20">
    <location>
        <begin position="222"/>
        <end position="254"/>
    </location>
</feature>
<feature type="binding site" evidence="18">
    <location>
        <position position="299"/>
    </location>
    <ligand>
        <name>Ca(2+)</name>
        <dbReference type="ChEBI" id="CHEBI:29108"/>
        <label>2</label>
    </ligand>
</feature>
<feature type="binding site" evidence="18">
    <location>
        <position position="128"/>
    </location>
    <ligand>
        <name>Ca(2+)</name>
        <dbReference type="ChEBI" id="CHEBI:29108"/>
        <label>1</label>
    </ligand>
</feature>
<keyword evidence="14" id="KW-0325">Glycoprotein</keyword>
<dbReference type="PRINTS" id="PR00461">
    <property type="entry name" value="PLPEROXIDASE"/>
</dbReference>
<reference evidence="23 24" key="1">
    <citation type="submission" date="2024-02" db="EMBL/GenBank/DDBJ databases">
        <authorList>
            <person name="Vignale AGUSTIN F."/>
            <person name="Sosa J E."/>
            <person name="Modenutti C."/>
        </authorList>
    </citation>
    <scope>NUCLEOTIDE SEQUENCE [LARGE SCALE GENOMIC DNA]</scope>
</reference>
<proteinExistence type="inferred from homology"/>
<evidence type="ECO:0000256" key="1">
    <source>
        <dbReference type="ARBA" id="ARBA00000189"/>
    </source>
</evidence>
<name>A0ABC8U4W9_9AQUA</name>
<evidence type="ECO:0000256" key="12">
    <source>
        <dbReference type="ARBA" id="ARBA00023004"/>
    </source>
</evidence>
<evidence type="ECO:0000259" key="22">
    <source>
        <dbReference type="PROSITE" id="PS50873"/>
    </source>
</evidence>
<evidence type="ECO:0000256" key="18">
    <source>
        <dbReference type="PIRSR" id="PIRSR600823-3"/>
    </source>
</evidence>
<feature type="active site" description="Proton acceptor" evidence="16">
    <location>
        <position position="103"/>
    </location>
</feature>
<comment type="function">
    <text evidence="2">Removal of H(2)O(2), oxidation of toxic reductants, biosynthesis and degradation of lignin, suberization, auxin catabolism, response to environmental stresses such as wounding, pathogen attack and oxidative stress. These functions might be dependent on each isozyme/isoform in each plant tissue.</text>
</comment>
<evidence type="ECO:0000256" key="9">
    <source>
        <dbReference type="ARBA" id="ARBA00022729"/>
    </source>
</evidence>
<evidence type="ECO:0000256" key="3">
    <source>
        <dbReference type="ARBA" id="ARBA00004613"/>
    </source>
</evidence>
<keyword evidence="11 21" id="KW-0560">Oxidoreductase</keyword>
<keyword evidence="8 18" id="KW-0479">Metal-binding</keyword>
<evidence type="ECO:0000256" key="13">
    <source>
        <dbReference type="ARBA" id="ARBA00023157"/>
    </source>
</evidence>
<gene>
    <name evidence="23" type="ORF">ILEXP_LOCUS44778</name>
</gene>
<feature type="disulfide bond" evidence="20">
    <location>
        <begin position="105"/>
        <end position="110"/>
    </location>
</feature>
<keyword evidence="24" id="KW-1185">Reference proteome</keyword>
<dbReference type="GO" id="GO:0005576">
    <property type="term" value="C:extracellular region"/>
    <property type="evidence" value="ECO:0007669"/>
    <property type="project" value="UniProtKB-SubCell"/>
</dbReference>
<dbReference type="PROSITE" id="PS50873">
    <property type="entry name" value="PEROXIDASE_4"/>
    <property type="match status" value="1"/>
</dbReference>
<feature type="disulfide bond" evidence="20">
    <location>
        <begin position="72"/>
        <end position="154"/>
    </location>
</feature>
<dbReference type="PRINTS" id="PR00458">
    <property type="entry name" value="PEROXIDASE"/>
</dbReference>
<comment type="subcellular location">
    <subcellularLocation>
        <location evidence="3 21">Secreted</location>
    </subcellularLocation>
</comment>
<feature type="binding site" description="axial binding residue" evidence="18">
    <location>
        <position position="215"/>
    </location>
    <ligand>
        <name>heme b</name>
        <dbReference type="ChEBI" id="CHEBI:60344"/>
    </ligand>
    <ligandPart>
        <name>Fe</name>
        <dbReference type="ChEBI" id="CHEBI:18248"/>
    </ligandPart>
</feature>
<dbReference type="InterPro" id="IPR010255">
    <property type="entry name" value="Haem_peroxidase_sf"/>
</dbReference>
<keyword evidence="12 18" id="KW-0408">Iron</keyword>
<keyword evidence="7 21" id="KW-0349">Heme</keyword>
<dbReference type="PANTHER" id="PTHR31235">
    <property type="entry name" value="PEROXIDASE 25-RELATED"/>
    <property type="match status" value="1"/>
</dbReference>
<evidence type="ECO:0000256" key="10">
    <source>
        <dbReference type="ARBA" id="ARBA00022837"/>
    </source>
</evidence>
<feature type="disulfide bond" evidence="20">
    <location>
        <begin position="160"/>
        <end position="368"/>
    </location>
</feature>
<keyword evidence="9 21" id="KW-0732">Signal</keyword>
<feature type="signal peptide" evidence="21">
    <location>
        <begin position="1"/>
        <end position="26"/>
    </location>
</feature>
<evidence type="ECO:0000256" key="6">
    <source>
        <dbReference type="ARBA" id="ARBA00022559"/>
    </source>
</evidence>
<evidence type="ECO:0000256" key="5">
    <source>
        <dbReference type="ARBA" id="ARBA00022525"/>
    </source>
</evidence>
<keyword evidence="5 21" id="KW-0964">Secreted</keyword>
<evidence type="ECO:0000256" key="2">
    <source>
        <dbReference type="ARBA" id="ARBA00002322"/>
    </source>
</evidence>
<evidence type="ECO:0000256" key="16">
    <source>
        <dbReference type="PIRSR" id="PIRSR600823-1"/>
    </source>
</evidence>
<dbReference type="GO" id="GO:0006979">
    <property type="term" value="P:response to oxidative stress"/>
    <property type="evidence" value="ECO:0007669"/>
    <property type="project" value="UniProtKB-UniRule"/>
</dbReference>
<dbReference type="GO" id="GO:0020037">
    <property type="term" value="F:heme binding"/>
    <property type="evidence" value="ECO:0007669"/>
    <property type="project" value="UniProtKB-UniRule"/>
</dbReference>
<accession>A0ABC8U4W9</accession>
<evidence type="ECO:0000313" key="23">
    <source>
        <dbReference type="EMBL" id="CAK9174990.1"/>
    </source>
</evidence>
<dbReference type="EMBL" id="CAUOFW020006503">
    <property type="protein sequence ID" value="CAK9174990.1"/>
    <property type="molecule type" value="Genomic_DNA"/>
</dbReference>
<dbReference type="InterPro" id="IPR000823">
    <property type="entry name" value="Peroxidase_pln"/>
</dbReference>
<dbReference type="Gene3D" id="1.10.520.10">
    <property type="match status" value="2"/>
</dbReference>
<feature type="binding site" evidence="17">
    <location>
        <position position="202"/>
    </location>
    <ligand>
        <name>substrate</name>
    </ligand>
</feature>
<evidence type="ECO:0000256" key="17">
    <source>
        <dbReference type="PIRSR" id="PIRSR600823-2"/>
    </source>
</evidence>
<evidence type="ECO:0000256" key="7">
    <source>
        <dbReference type="ARBA" id="ARBA00022617"/>
    </source>
</evidence>